<evidence type="ECO:0000313" key="2">
    <source>
        <dbReference type="EMBL" id="AZP19604.1"/>
    </source>
</evidence>
<proteinExistence type="predicted"/>
<protein>
    <submittedName>
        <fullName evidence="2">Uncharacterized protein</fullName>
    </submittedName>
</protein>
<dbReference type="Proteomes" id="UP000280197">
    <property type="component" value="Chromosome"/>
</dbReference>
<keyword evidence="3" id="KW-1185">Reference proteome</keyword>
<feature type="region of interest" description="Disordered" evidence="1">
    <location>
        <begin position="37"/>
        <end position="74"/>
    </location>
</feature>
<evidence type="ECO:0000313" key="3">
    <source>
        <dbReference type="Proteomes" id="UP000280197"/>
    </source>
</evidence>
<sequence length="156" mass="17509">MDAEKRLRLAAESLNREALGFDAEAFTHRVLRRLGIKPSDEGCAGDSALRTGHTPVAGPEKGGRRRKSDADESRHTEFFELELEELRSNTTLHTDPRVLRRIAELTELLLGGGEARPWWNQAAQAGDRLAVLTVEEWTRDQAEGRQTRRQLDHGSS</sequence>
<dbReference type="EMBL" id="CP034463">
    <property type="protein sequence ID" value="AZP19604.1"/>
    <property type="molecule type" value="Genomic_DNA"/>
</dbReference>
<name>A0A3Q9C1N9_9ACTN</name>
<dbReference type="RefSeq" id="WP_126273649.1">
    <property type="nucleotide sequence ID" value="NZ_CP034463.1"/>
</dbReference>
<evidence type="ECO:0000256" key="1">
    <source>
        <dbReference type="SAM" id="MobiDB-lite"/>
    </source>
</evidence>
<dbReference type="AlphaFoldDB" id="A0A3Q9C1N9"/>
<dbReference type="KEGG" id="saqu:EJC51_28175"/>
<gene>
    <name evidence="2" type="ORF">EJC51_28175</name>
</gene>
<reference evidence="2 3" key="1">
    <citation type="submission" date="2018-12" db="EMBL/GenBank/DDBJ databases">
        <authorList>
            <person name="Li K."/>
        </authorList>
    </citation>
    <scope>NUCLEOTIDE SEQUENCE [LARGE SCALE GENOMIC DNA]</scope>
    <source>
        <strain evidence="3">CR22</strain>
    </source>
</reference>
<accession>A0A3Q9C1N9</accession>
<organism evidence="2 3">
    <name type="scientific">Streptomyces aquilus</name>
    <dbReference type="NCBI Taxonomy" id="2548456"/>
    <lineage>
        <taxon>Bacteria</taxon>
        <taxon>Bacillati</taxon>
        <taxon>Actinomycetota</taxon>
        <taxon>Actinomycetes</taxon>
        <taxon>Kitasatosporales</taxon>
        <taxon>Streptomycetaceae</taxon>
        <taxon>Streptomyces</taxon>
    </lineage>
</organism>